<dbReference type="EMBL" id="CP001698">
    <property type="protein sequence ID" value="ADN02809.1"/>
    <property type="molecule type" value="Genomic_DNA"/>
</dbReference>
<name>E0RPV6_WINT6</name>
<dbReference type="Proteomes" id="UP000001296">
    <property type="component" value="Chromosome"/>
</dbReference>
<sequence>MGVYDFRGEMLMNQGADMDLSLIEKEADRLVEVLKGYGRIAVGFSGGVDSTFLAVVAREVLGKDAVRAYTLLPPHVARWEAAEAAELAQRFDLTHRLIEVPFVEEVRENPPDRCYRCKRILFGAIKRMAEEDGYPVVCDGTNASDPEEDRPGMRALRELGVRSPLREAGLTKERIRDLSRAFGLPTWDKPPYSCLITRIPHGVRVDEALFRRIEEAELLFLRAGFRQVRVRHHGELARIELGGDDLERFLSSGDREGIVARCKELGYRYVTLDLEGYRTGSMSVKEGTCGSA</sequence>
<evidence type="ECO:0000259" key="2">
    <source>
        <dbReference type="Pfam" id="PF02540"/>
    </source>
</evidence>
<dbReference type="HOGENOM" id="CLU_061181_2_0_12"/>
<dbReference type="InterPro" id="IPR022310">
    <property type="entry name" value="NAD/GMP_synthase"/>
</dbReference>
<dbReference type="Pfam" id="PF02540">
    <property type="entry name" value="NAD_synthase"/>
    <property type="match status" value="1"/>
</dbReference>
<dbReference type="eggNOG" id="COG1606">
    <property type="taxonomic scope" value="Bacteria"/>
</dbReference>
<feature type="active site" description="Nucleophile and sulfur donor" evidence="1">
    <location>
        <position position="194"/>
    </location>
</feature>
<dbReference type="SUPFAM" id="SSF52402">
    <property type="entry name" value="Adenine nucleotide alpha hydrolases-like"/>
    <property type="match status" value="1"/>
</dbReference>
<gene>
    <name evidence="3" type="ordered locus">STHERM_c18740</name>
</gene>
<dbReference type="InterPro" id="IPR052188">
    <property type="entry name" value="Ni-pincer_cofactor_biosynth"/>
</dbReference>
<dbReference type="Gene3D" id="3.40.50.620">
    <property type="entry name" value="HUPs"/>
    <property type="match status" value="1"/>
</dbReference>
<dbReference type="GO" id="GO:0006163">
    <property type="term" value="P:purine nucleotide metabolic process"/>
    <property type="evidence" value="ECO:0007669"/>
    <property type="project" value="UniProtKB-ARBA"/>
</dbReference>
<dbReference type="GO" id="GO:0016783">
    <property type="term" value="F:sulfurtransferase activity"/>
    <property type="evidence" value="ECO:0007669"/>
    <property type="project" value="InterPro"/>
</dbReference>
<dbReference type="AlphaFoldDB" id="E0RPV6"/>
<dbReference type="PANTHER" id="PTHR43169:SF2">
    <property type="entry name" value="NAD_GMP SYNTHASE DOMAIN-CONTAINING PROTEIN"/>
    <property type="match status" value="1"/>
</dbReference>
<evidence type="ECO:0000313" key="4">
    <source>
        <dbReference type="Proteomes" id="UP000001296"/>
    </source>
</evidence>
<dbReference type="PANTHER" id="PTHR43169">
    <property type="entry name" value="EXSB FAMILY PROTEIN"/>
    <property type="match status" value="1"/>
</dbReference>
<protein>
    <recommendedName>
        <fullName evidence="2">NAD/GMP synthase domain-containing protein</fullName>
    </recommendedName>
</protein>
<dbReference type="InterPro" id="IPR014729">
    <property type="entry name" value="Rossmann-like_a/b/a_fold"/>
</dbReference>
<dbReference type="PaxDb" id="665571-STHERM_c18740"/>
<reference key="1">
    <citation type="submission" date="2009-08" db="EMBL/GenBank/DDBJ databases">
        <title>The genome sequence of Spirochaeta thermophila DSM6192.</title>
        <authorList>
            <person name="Angelov A."/>
            <person name="Mientus M."/>
            <person name="Wittenberg S."/>
            <person name="Lehmann R."/>
            <person name="Liesegang H."/>
            <person name="Daniel R."/>
            <person name="Liebl W."/>
        </authorList>
    </citation>
    <scope>NUCLEOTIDE SEQUENCE</scope>
    <source>
        <strain>DSM 6192</strain>
    </source>
</reference>
<organism evidence="3 4">
    <name type="scientific">Winmispira thermophila (strain ATCC 49972 / DSM 6192 / RI 19.B1)</name>
    <name type="common">Spirochaeta thermophila</name>
    <dbReference type="NCBI Taxonomy" id="665571"/>
    <lineage>
        <taxon>Bacteria</taxon>
        <taxon>Pseudomonadati</taxon>
        <taxon>Spirochaetota</taxon>
        <taxon>Spirochaetia</taxon>
        <taxon>Winmispirales</taxon>
        <taxon>Winmispiraceae</taxon>
        <taxon>Winmispira</taxon>
    </lineage>
</organism>
<dbReference type="KEGG" id="sta:STHERM_c18740"/>
<proteinExistence type="predicted"/>
<feature type="domain" description="NAD/GMP synthase" evidence="2">
    <location>
        <begin position="38"/>
        <end position="100"/>
    </location>
</feature>
<reference evidence="3 4" key="2">
    <citation type="journal article" date="2010" name="J. Bacteriol.">
        <title>Genome sequence of the polysaccharide-degrading, thermophilic anaerobe Spirochaeta thermophila DSM 6192.</title>
        <authorList>
            <person name="Angelov A."/>
            <person name="Liebl S."/>
            <person name="Ballschmiter M."/>
            <person name="Bomeke M."/>
            <person name="Lehmann R."/>
            <person name="Liesegang H."/>
            <person name="Daniel R."/>
            <person name="Liebl W."/>
        </authorList>
    </citation>
    <scope>NUCLEOTIDE SEQUENCE [LARGE SCALE GENOMIC DNA]</scope>
    <source>
        <strain evidence="4">ATCC 49972 / DSM 6192 / RI 19.B1</strain>
    </source>
</reference>
<dbReference type="CDD" id="cd01990">
    <property type="entry name" value="LarE-like"/>
    <property type="match status" value="1"/>
</dbReference>
<evidence type="ECO:0000256" key="1">
    <source>
        <dbReference type="PIRSR" id="PIRSR006661-1"/>
    </source>
</evidence>
<dbReference type="NCBIfam" id="TIGR00268">
    <property type="entry name" value="ATP-dependent sacrificial sulfur transferase LarE"/>
    <property type="match status" value="1"/>
</dbReference>
<dbReference type="InterPro" id="IPR005232">
    <property type="entry name" value="LarE"/>
</dbReference>
<accession>E0RPV6</accession>
<evidence type="ECO:0000313" key="3">
    <source>
        <dbReference type="EMBL" id="ADN02809.1"/>
    </source>
</evidence>
<dbReference type="PIRSF" id="PIRSF006661">
    <property type="entry name" value="PP-lp_UCP006661"/>
    <property type="match status" value="1"/>
</dbReference>